<comment type="caution">
    <text evidence="2">The sequence shown here is derived from an EMBL/GenBank/DDBJ whole genome shotgun (WGS) entry which is preliminary data.</text>
</comment>
<accession>A0ABQ8ZNG9</accession>
<reference evidence="2" key="1">
    <citation type="submission" date="2022-10" db="EMBL/GenBank/DDBJ databases">
        <authorList>
            <person name="Hyden B.L."/>
            <person name="Feng K."/>
            <person name="Yates T."/>
            <person name="Jawdy S."/>
            <person name="Smart L.B."/>
            <person name="Muchero W."/>
        </authorList>
    </citation>
    <scope>NUCLEOTIDE SEQUENCE</scope>
    <source>
        <tissue evidence="2">Shoot tip</tissue>
    </source>
</reference>
<evidence type="ECO:0000256" key="1">
    <source>
        <dbReference type="SAM" id="MobiDB-lite"/>
    </source>
</evidence>
<proteinExistence type="predicted"/>
<dbReference type="EMBL" id="JAPFFI010000027">
    <property type="protein sequence ID" value="KAJ6303249.1"/>
    <property type="molecule type" value="Genomic_DNA"/>
</dbReference>
<gene>
    <name evidence="2" type="ORF">OIU77_017183</name>
</gene>
<organism evidence="2 3">
    <name type="scientific">Salix suchowensis</name>
    <dbReference type="NCBI Taxonomy" id="1278906"/>
    <lineage>
        <taxon>Eukaryota</taxon>
        <taxon>Viridiplantae</taxon>
        <taxon>Streptophyta</taxon>
        <taxon>Embryophyta</taxon>
        <taxon>Tracheophyta</taxon>
        <taxon>Spermatophyta</taxon>
        <taxon>Magnoliopsida</taxon>
        <taxon>eudicotyledons</taxon>
        <taxon>Gunneridae</taxon>
        <taxon>Pentapetalae</taxon>
        <taxon>rosids</taxon>
        <taxon>fabids</taxon>
        <taxon>Malpighiales</taxon>
        <taxon>Salicaceae</taxon>
        <taxon>Saliceae</taxon>
        <taxon>Salix</taxon>
    </lineage>
</organism>
<evidence type="ECO:0000313" key="3">
    <source>
        <dbReference type="Proteomes" id="UP001141253"/>
    </source>
</evidence>
<dbReference type="Proteomes" id="UP001141253">
    <property type="component" value="Chromosome 16"/>
</dbReference>
<protein>
    <submittedName>
        <fullName evidence="2">Uncharacterized protein</fullName>
    </submittedName>
</protein>
<reference evidence="2" key="2">
    <citation type="journal article" date="2023" name="Int. J. Mol. Sci.">
        <title>De Novo Assembly and Annotation of 11 Diverse Shrub Willow (Salix) Genomes Reveals Novel Gene Organization in Sex-Linked Regions.</title>
        <authorList>
            <person name="Hyden B."/>
            <person name="Feng K."/>
            <person name="Yates T.B."/>
            <person name="Jawdy S."/>
            <person name="Cereghino C."/>
            <person name="Smart L.B."/>
            <person name="Muchero W."/>
        </authorList>
    </citation>
    <scope>NUCLEOTIDE SEQUENCE</scope>
    <source>
        <tissue evidence="2">Shoot tip</tissue>
    </source>
</reference>
<sequence>MNTEKRKVLEQNCTSLEKNSSHHQQMASNWNVGFRFLSNLQEGSIPKFNPGTSDQQIPSEPIISGHFASPAPAPYAPEGCKGLSYDTSNLSACSPVGKTPYSAANPQNYILALKSSLNLINSQRQSRSKKSRKYSPRFVSEFAEKRSASSYPTEASK</sequence>
<keyword evidence="3" id="KW-1185">Reference proteome</keyword>
<evidence type="ECO:0000313" key="2">
    <source>
        <dbReference type="EMBL" id="KAJ6303249.1"/>
    </source>
</evidence>
<name>A0ABQ8ZNG9_9ROSI</name>
<feature type="region of interest" description="Disordered" evidence="1">
    <location>
        <begin position="50"/>
        <end position="70"/>
    </location>
</feature>